<dbReference type="Proteomes" id="UP000184356">
    <property type="component" value="Unassembled WGS sequence"/>
</dbReference>
<protein>
    <submittedName>
        <fullName evidence="1">Uncharacterized protein</fullName>
    </submittedName>
</protein>
<dbReference type="GeneID" id="63762823"/>
<accession>A0A1L9TJA7</accession>
<sequence length="157" mass="15940">MSTLATPDLPIEKNGRSLTPAIESEPQISDVTITARDLFSRQSCSSTEEECSDGCCQSFSNCCHGKSCTPIGGECCSDGGSCDTGKKCCGDGCAPQLATCCGDGAYCTLAKGSCTKVDGKWMCEKYGSYDQASGLKSPAWGAIGGLVAAGVGAAGML</sequence>
<dbReference type="VEuPathDB" id="FungiDB:ASPSYDRAFT_43856"/>
<evidence type="ECO:0000313" key="2">
    <source>
        <dbReference type="Proteomes" id="UP000184356"/>
    </source>
</evidence>
<dbReference type="OrthoDB" id="10417435at2759"/>
<dbReference type="RefSeq" id="XP_040703315.1">
    <property type="nucleotide sequence ID" value="XM_040846750.1"/>
</dbReference>
<evidence type="ECO:0000313" key="1">
    <source>
        <dbReference type="EMBL" id="OJJ59509.1"/>
    </source>
</evidence>
<dbReference type="EMBL" id="KV878585">
    <property type="protein sequence ID" value="OJJ59509.1"/>
    <property type="molecule type" value="Genomic_DNA"/>
</dbReference>
<dbReference type="AlphaFoldDB" id="A0A1L9TJA7"/>
<reference evidence="2" key="1">
    <citation type="journal article" date="2017" name="Genome Biol.">
        <title>Comparative genomics reveals high biological diversity and specific adaptations in the industrially and medically important fungal genus Aspergillus.</title>
        <authorList>
            <person name="de Vries R.P."/>
            <person name="Riley R."/>
            <person name="Wiebenga A."/>
            <person name="Aguilar-Osorio G."/>
            <person name="Amillis S."/>
            <person name="Uchima C.A."/>
            <person name="Anderluh G."/>
            <person name="Asadollahi M."/>
            <person name="Askin M."/>
            <person name="Barry K."/>
            <person name="Battaglia E."/>
            <person name="Bayram O."/>
            <person name="Benocci T."/>
            <person name="Braus-Stromeyer S.A."/>
            <person name="Caldana C."/>
            <person name="Canovas D."/>
            <person name="Cerqueira G.C."/>
            <person name="Chen F."/>
            <person name="Chen W."/>
            <person name="Choi C."/>
            <person name="Clum A."/>
            <person name="Dos Santos R.A."/>
            <person name="Damasio A.R."/>
            <person name="Diallinas G."/>
            <person name="Emri T."/>
            <person name="Fekete E."/>
            <person name="Flipphi M."/>
            <person name="Freyberg S."/>
            <person name="Gallo A."/>
            <person name="Gournas C."/>
            <person name="Habgood R."/>
            <person name="Hainaut M."/>
            <person name="Harispe M.L."/>
            <person name="Henrissat B."/>
            <person name="Hilden K.S."/>
            <person name="Hope R."/>
            <person name="Hossain A."/>
            <person name="Karabika E."/>
            <person name="Karaffa L."/>
            <person name="Karanyi Z."/>
            <person name="Krasevec N."/>
            <person name="Kuo A."/>
            <person name="Kusch H."/>
            <person name="LaButti K."/>
            <person name="Lagendijk E.L."/>
            <person name="Lapidus A."/>
            <person name="Levasseur A."/>
            <person name="Lindquist E."/>
            <person name="Lipzen A."/>
            <person name="Logrieco A.F."/>
            <person name="MacCabe A."/>
            <person name="Maekelae M.R."/>
            <person name="Malavazi I."/>
            <person name="Melin P."/>
            <person name="Meyer V."/>
            <person name="Mielnichuk N."/>
            <person name="Miskei M."/>
            <person name="Molnar A.P."/>
            <person name="Mule G."/>
            <person name="Ngan C.Y."/>
            <person name="Orejas M."/>
            <person name="Orosz E."/>
            <person name="Ouedraogo J.P."/>
            <person name="Overkamp K.M."/>
            <person name="Park H.-S."/>
            <person name="Perrone G."/>
            <person name="Piumi F."/>
            <person name="Punt P.J."/>
            <person name="Ram A.F."/>
            <person name="Ramon A."/>
            <person name="Rauscher S."/>
            <person name="Record E."/>
            <person name="Riano-Pachon D.M."/>
            <person name="Robert V."/>
            <person name="Roehrig J."/>
            <person name="Ruller R."/>
            <person name="Salamov A."/>
            <person name="Salih N.S."/>
            <person name="Samson R.A."/>
            <person name="Sandor E."/>
            <person name="Sanguinetti M."/>
            <person name="Schuetze T."/>
            <person name="Sepcic K."/>
            <person name="Shelest E."/>
            <person name="Sherlock G."/>
            <person name="Sophianopoulou V."/>
            <person name="Squina F.M."/>
            <person name="Sun H."/>
            <person name="Susca A."/>
            <person name="Todd R.B."/>
            <person name="Tsang A."/>
            <person name="Unkles S.E."/>
            <person name="van de Wiele N."/>
            <person name="van Rossen-Uffink D."/>
            <person name="Oliveira J.V."/>
            <person name="Vesth T.C."/>
            <person name="Visser J."/>
            <person name="Yu J.-H."/>
            <person name="Zhou M."/>
            <person name="Andersen M.R."/>
            <person name="Archer D.B."/>
            <person name="Baker S.E."/>
            <person name="Benoit I."/>
            <person name="Brakhage A.A."/>
            <person name="Braus G.H."/>
            <person name="Fischer R."/>
            <person name="Frisvad J.C."/>
            <person name="Goldman G.H."/>
            <person name="Houbraken J."/>
            <person name="Oakley B."/>
            <person name="Pocsi I."/>
            <person name="Scazzocchio C."/>
            <person name="Seiboth B."/>
            <person name="vanKuyk P.A."/>
            <person name="Wortman J."/>
            <person name="Dyer P.S."/>
            <person name="Grigoriev I.V."/>
        </authorList>
    </citation>
    <scope>NUCLEOTIDE SEQUENCE [LARGE SCALE GENOMIC DNA]</scope>
    <source>
        <strain evidence="2">CBS 593.65</strain>
    </source>
</reference>
<organism evidence="1 2">
    <name type="scientific">Aspergillus sydowii CBS 593.65</name>
    <dbReference type="NCBI Taxonomy" id="1036612"/>
    <lineage>
        <taxon>Eukaryota</taxon>
        <taxon>Fungi</taxon>
        <taxon>Dikarya</taxon>
        <taxon>Ascomycota</taxon>
        <taxon>Pezizomycotina</taxon>
        <taxon>Eurotiomycetes</taxon>
        <taxon>Eurotiomycetidae</taxon>
        <taxon>Eurotiales</taxon>
        <taxon>Aspergillaceae</taxon>
        <taxon>Aspergillus</taxon>
        <taxon>Aspergillus subgen. Nidulantes</taxon>
    </lineage>
</organism>
<keyword evidence="2" id="KW-1185">Reference proteome</keyword>
<proteinExistence type="predicted"/>
<name>A0A1L9TJA7_9EURO</name>
<gene>
    <name evidence="1" type="ORF">ASPSYDRAFT_43856</name>
</gene>